<name>A0ABP5HAM1_9ACTN</name>
<evidence type="ECO:0000313" key="4">
    <source>
        <dbReference type="Proteomes" id="UP001500751"/>
    </source>
</evidence>
<feature type="region of interest" description="Disordered" evidence="1">
    <location>
        <begin position="145"/>
        <end position="176"/>
    </location>
</feature>
<feature type="compositionally biased region" description="Pro residues" evidence="1">
    <location>
        <begin position="154"/>
        <end position="176"/>
    </location>
</feature>
<sequence length="176" mass="18618">MEGDERRSWTLLTSHGHVLVEIARNPQARVRDISAIIGITERATQSIIADLEQAGYVERRRIGRRTHYVLHTDIPFRHSAQDGLRVGPFLELLAGTMEAMNPHDSAAAAVMTGIAVPEEELLAAALDDAADPNAGLIAPVEPTEAAEPAMPITPLMPPAPAPAPAPGPELPGPGLG</sequence>
<feature type="domain" description="HTH marR-type" evidence="2">
    <location>
        <begin position="14"/>
        <end position="61"/>
    </location>
</feature>
<reference evidence="4" key="1">
    <citation type="journal article" date="2019" name="Int. J. Syst. Evol. Microbiol.">
        <title>The Global Catalogue of Microorganisms (GCM) 10K type strain sequencing project: providing services to taxonomists for standard genome sequencing and annotation.</title>
        <authorList>
            <consortium name="The Broad Institute Genomics Platform"/>
            <consortium name="The Broad Institute Genome Sequencing Center for Infectious Disease"/>
            <person name="Wu L."/>
            <person name="Ma J."/>
        </authorList>
    </citation>
    <scope>NUCLEOTIDE SEQUENCE [LARGE SCALE GENOMIC DNA]</scope>
    <source>
        <strain evidence="4">JCM 16014</strain>
    </source>
</reference>
<evidence type="ECO:0000256" key="1">
    <source>
        <dbReference type="SAM" id="MobiDB-lite"/>
    </source>
</evidence>
<dbReference type="RefSeq" id="WP_344672298.1">
    <property type="nucleotide sequence ID" value="NZ_BAAAQN010000126.1"/>
</dbReference>
<dbReference type="Gene3D" id="1.10.10.10">
    <property type="entry name" value="Winged helix-like DNA-binding domain superfamily/Winged helix DNA-binding domain"/>
    <property type="match status" value="1"/>
</dbReference>
<evidence type="ECO:0000313" key="3">
    <source>
        <dbReference type="EMBL" id="GAA2067632.1"/>
    </source>
</evidence>
<gene>
    <name evidence="3" type="ORF">GCM10009839_94180</name>
</gene>
<dbReference type="InterPro" id="IPR036390">
    <property type="entry name" value="WH_DNA-bd_sf"/>
</dbReference>
<proteinExistence type="predicted"/>
<dbReference type="EMBL" id="BAAAQN010000126">
    <property type="protein sequence ID" value="GAA2067632.1"/>
    <property type="molecule type" value="Genomic_DNA"/>
</dbReference>
<dbReference type="InterPro" id="IPR011991">
    <property type="entry name" value="ArsR-like_HTH"/>
</dbReference>
<dbReference type="CDD" id="cd00090">
    <property type="entry name" value="HTH_ARSR"/>
    <property type="match status" value="1"/>
</dbReference>
<dbReference type="SUPFAM" id="SSF46785">
    <property type="entry name" value="Winged helix' DNA-binding domain"/>
    <property type="match status" value="1"/>
</dbReference>
<protein>
    <recommendedName>
        <fullName evidence="2">HTH marR-type domain-containing protein</fullName>
    </recommendedName>
</protein>
<evidence type="ECO:0000259" key="2">
    <source>
        <dbReference type="Pfam" id="PF12802"/>
    </source>
</evidence>
<keyword evidence="4" id="KW-1185">Reference proteome</keyword>
<dbReference type="InterPro" id="IPR036388">
    <property type="entry name" value="WH-like_DNA-bd_sf"/>
</dbReference>
<accession>A0ABP5HAM1</accession>
<organism evidence="3 4">
    <name type="scientific">Catenulispora yoronensis</name>
    <dbReference type="NCBI Taxonomy" id="450799"/>
    <lineage>
        <taxon>Bacteria</taxon>
        <taxon>Bacillati</taxon>
        <taxon>Actinomycetota</taxon>
        <taxon>Actinomycetes</taxon>
        <taxon>Catenulisporales</taxon>
        <taxon>Catenulisporaceae</taxon>
        <taxon>Catenulispora</taxon>
    </lineage>
</organism>
<dbReference type="Pfam" id="PF12802">
    <property type="entry name" value="MarR_2"/>
    <property type="match status" value="1"/>
</dbReference>
<dbReference type="Proteomes" id="UP001500751">
    <property type="component" value="Unassembled WGS sequence"/>
</dbReference>
<dbReference type="InterPro" id="IPR000835">
    <property type="entry name" value="HTH_MarR-typ"/>
</dbReference>
<comment type="caution">
    <text evidence="3">The sequence shown here is derived from an EMBL/GenBank/DDBJ whole genome shotgun (WGS) entry which is preliminary data.</text>
</comment>